<protein>
    <submittedName>
        <fullName evidence="1">Uncharacterized protein</fullName>
    </submittedName>
</protein>
<evidence type="ECO:0000313" key="4">
    <source>
        <dbReference type="EMBL" id="CAB5229661.1"/>
    </source>
</evidence>
<sequence length="112" mass="12525">MKPIDNQESGLTKRSTLILLRSAIANGWELPNATMRAIPAYAASILSDTNSSQRERLRAAELLAMLQRDTIAALATLDKIERLENGDATERIELQPITLRPRVITDKEIEQQ</sequence>
<dbReference type="EMBL" id="LR797066">
    <property type="protein sequence ID" value="CAB4184871.1"/>
    <property type="molecule type" value="Genomic_DNA"/>
</dbReference>
<evidence type="ECO:0000313" key="1">
    <source>
        <dbReference type="EMBL" id="CAB4184871.1"/>
    </source>
</evidence>
<evidence type="ECO:0000313" key="3">
    <source>
        <dbReference type="EMBL" id="CAB4215716.1"/>
    </source>
</evidence>
<gene>
    <name evidence="1" type="ORF">UFOVP1116_42</name>
    <name evidence="2" type="ORF">UFOVP1391_12</name>
    <name evidence="3" type="ORF">UFOVP1480_46</name>
    <name evidence="4" type="ORF">UFOVP1568_5</name>
</gene>
<accession>A0A6J5QTY6</accession>
<proteinExistence type="predicted"/>
<dbReference type="EMBL" id="LR797430">
    <property type="protein sequence ID" value="CAB4215716.1"/>
    <property type="molecule type" value="Genomic_DNA"/>
</dbReference>
<organism evidence="1">
    <name type="scientific">uncultured Caudovirales phage</name>
    <dbReference type="NCBI Taxonomy" id="2100421"/>
    <lineage>
        <taxon>Viruses</taxon>
        <taxon>Duplodnaviria</taxon>
        <taxon>Heunggongvirae</taxon>
        <taxon>Uroviricota</taxon>
        <taxon>Caudoviricetes</taxon>
        <taxon>Peduoviridae</taxon>
        <taxon>Maltschvirus</taxon>
        <taxon>Maltschvirus maltsch</taxon>
    </lineage>
</organism>
<evidence type="ECO:0000313" key="2">
    <source>
        <dbReference type="EMBL" id="CAB4203843.1"/>
    </source>
</evidence>
<name>A0A6J5QTY6_9CAUD</name>
<dbReference type="EMBL" id="LR797343">
    <property type="protein sequence ID" value="CAB4203843.1"/>
    <property type="molecule type" value="Genomic_DNA"/>
</dbReference>
<dbReference type="EMBL" id="LR798405">
    <property type="protein sequence ID" value="CAB5229661.1"/>
    <property type="molecule type" value="Genomic_DNA"/>
</dbReference>
<reference evidence="1" key="1">
    <citation type="submission" date="2020-05" db="EMBL/GenBank/DDBJ databases">
        <authorList>
            <person name="Chiriac C."/>
            <person name="Salcher M."/>
            <person name="Ghai R."/>
            <person name="Kavagutti S V."/>
        </authorList>
    </citation>
    <scope>NUCLEOTIDE SEQUENCE</scope>
</reference>